<keyword evidence="2 6" id="KW-0732">Signal</keyword>
<evidence type="ECO:0000256" key="3">
    <source>
        <dbReference type="ARBA" id="ARBA00023136"/>
    </source>
</evidence>
<evidence type="ECO:0000256" key="4">
    <source>
        <dbReference type="ARBA" id="ARBA00023139"/>
    </source>
</evidence>
<evidence type="ECO:0000256" key="5">
    <source>
        <dbReference type="ARBA" id="ARBA00023288"/>
    </source>
</evidence>
<evidence type="ECO:0000256" key="2">
    <source>
        <dbReference type="ARBA" id="ARBA00022729"/>
    </source>
</evidence>
<name>A0A6P1NLW7_9MICC</name>
<dbReference type="PANTHER" id="PTHR43649:SF33">
    <property type="entry name" value="POLYGALACTURONAN_RHAMNOGALACTURONAN-BINDING PROTEIN YTCQ"/>
    <property type="match status" value="1"/>
</dbReference>
<dbReference type="InterPro" id="IPR050490">
    <property type="entry name" value="Bact_solute-bd_prot1"/>
</dbReference>
<proteinExistence type="predicted"/>
<dbReference type="EMBL" id="CP047898">
    <property type="protein sequence ID" value="QHK18542.1"/>
    <property type="molecule type" value="Genomic_DNA"/>
</dbReference>
<reference evidence="7 8" key="1">
    <citation type="submission" date="2020-01" db="EMBL/GenBank/DDBJ databases">
        <title>Pseudarthrobacter psychrotolerans sp. nov., isolated from antarctic soil.</title>
        <authorList>
            <person name="Shin Y."/>
            <person name="Park W."/>
        </authorList>
    </citation>
    <scope>NUCLEOTIDE SEQUENCE [LARGE SCALE GENOMIC DNA]</scope>
    <source>
        <strain evidence="7 8">YJ56</strain>
    </source>
</reference>
<dbReference type="KEGG" id="psey:GU243_00670"/>
<dbReference type="CDD" id="cd13585">
    <property type="entry name" value="PBP2_TMBP_like"/>
    <property type="match status" value="1"/>
</dbReference>
<protein>
    <submittedName>
        <fullName evidence="7">Extracellular solute-binding protein</fullName>
    </submittedName>
</protein>
<keyword evidence="1" id="KW-1003">Cell membrane</keyword>
<dbReference type="PROSITE" id="PS51257">
    <property type="entry name" value="PROKAR_LIPOPROTEIN"/>
    <property type="match status" value="1"/>
</dbReference>
<keyword evidence="3" id="KW-0472">Membrane</keyword>
<evidence type="ECO:0000256" key="1">
    <source>
        <dbReference type="ARBA" id="ARBA00022475"/>
    </source>
</evidence>
<gene>
    <name evidence="7" type="ORF">GU243_00670</name>
</gene>
<dbReference type="PANTHER" id="PTHR43649">
    <property type="entry name" value="ARABINOSE-BINDING PROTEIN-RELATED"/>
    <property type="match status" value="1"/>
</dbReference>
<evidence type="ECO:0000256" key="6">
    <source>
        <dbReference type="SAM" id="SignalP"/>
    </source>
</evidence>
<keyword evidence="5" id="KW-0449">Lipoprotein</keyword>
<keyword evidence="8" id="KW-1185">Reference proteome</keyword>
<organism evidence="7 8">
    <name type="scientific">Pseudarthrobacter psychrotolerans</name>
    <dbReference type="NCBI Taxonomy" id="2697569"/>
    <lineage>
        <taxon>Bacteria</taxon>
        <taxon>Bacillati</taxon>
        <taxon>Actinomycetota</taxon>
        <taxon>Actinomycetes</taxon>
        <taxon>Micrococcales</taxon>
        <taxon>Micrococcaceae</taxon>
        <taxon>Pseudarthrobacter</taxon>
    </lineage>
</organism>
<accession>A0A6P1NLW7</accession>
<evidence type="ECO:0000313" key="8">
    <source>
        <dbReference type="Proteomes" id="UP000464186"/>
    </source>
</evidence>
<dbReference type="Gene3D" id="3.40.190.10">
    <property type="entry name" value="Periplasmic binding protein-like II"/>
    <property type="match status" value="1"/>
</dbReference>
<feature type="chain" id="PRO_5039297644" evidence="6">
    <location>
        <begin position="25"/>
        <end position="426"/>
    </location>
</feature>
<dbReference type="SUPFAM" id="SSF53850">
    <property type="entry name" value="Periplasmic binding protein-like II"/>
    <property type="match status" value="1"/>
</dbReference>
<keyword evidence="4" id="KW-0564">Palmitate</keyword>
<sequence>MKIRTAMKSGAMAVALGLALSACSGGGGGTQDSGPAAAEGGTLTFANWQWLEPGRGDNILAAVKQYEAVNTKAKLEKQEITRADYEKTISTQIGAGAGPDILIIPDPFFPELASSGALEPLDGVLDAASESALRKTNENYKFDGKQLGLVWEAVPYALISNNDILNAAGVQPPTTPEQLAAAAKTVQDKTGKTGFVVRHQLNEETPWYSDYSNWVFGFGGKWSDGKKLTLNSEENVAAADAFLKTYKSGGFGIGDDASTYRSKFAAGQIGMVIDNSSALLTMVSSKDGVKSSQVSASALPFPKGGSAYAGFSIGINANSKHKELAKDFIKWMMTSEAQSKFADALFPSGIATGASAPDAKIKANPWTGAFYKQLEKASSVVIPGFETKTPQVRTIVMTQVARMLTTGISAKEAMDTAQQQAAGLTP</sequence>
<dbReference type="InterPro" id="IPR006059">
    <property type="entry name" value="SBP"/>
</dbReference>
<feature type="signal peptide" evidence="6">
    <location>
        <begin position="1"/>
        <end position="24"/>
    </location>
</feature>
<dbReference type="AlphaFoldDB" id="A0A6P1NLW7"/>
<evidence type="ECO:0000313" key="7">
    <source>
        <dbReference type="EMBL" id="QHK18542.1"/>
    </source>
</evidence>
<dbReference type="Proteomes" id="UP000464186">
    <property type="component" value="Chromosome"/>
</dbReference>
<dbReference type="Pfam" id="PF01547">
    <property type="entry name" value="SBP_bac_1"/>
    <property type="match status" value="1"/>
</dbReference>